<dbReference type="SUPFAM" id="SSF81891">
    <property type="entry name" value="Poly A polymerase C-terminal region-like"/>
    <property type="match status" value="1"/>
</dbReference>
<keyword evidence="2" id="KW-0548">Nucleotidyltransferase</keyword>
<evidence type="ECO:0000256" key="1">
    <source>
        <dbReference type="ARBA" id="ARBA00022694"/>
    </source>
</evidence>
<dbReference type="GO" id="GO:0016779">
    <property type="term" value="F:nucleotidyltransferase activity"/>
    <property type="evidence" value="ECO:0007669"/>
    <property type="project" value="UniProtKB-KW"/>
</dbReference>
<evidence type="ECO:0000256" key="5">
    <source>
        <dbReference type="ARBA" id="ARBA00022884"/>
    </source>
</evidence>
<keyword evidence="8" id="KW-1185">Reference proteome</keyword>
<keyword evidence="1" id="KW-0819">tRNA processing</keyword>
<dbReference type="AlphaFoldDB" id="A0A091C023"/>
<comment type="caution">
    <text evidence="7">The sequence shown here is derived from an EMBL/GenBank/DDBJ whole genome shotgun (WGS) entry which is preliminary data.</text>
</comment>
<organism evidence="7 8">
    <name type="scientific">Tetragenococcus muriaticus 3MR10-3</name>
    <dbReference type="NCBI Taxonomy" id="1302648"/>
    <lineage>
        <taxon>Bacteria</taxon>
        <taxon>Bacillati</taxon>
        <taxon>Bacillota</taxon>
        <taxon>Bacilli</taxon>
        <taxon>Lactobacillales</taxon>
        <taxon>Enterococcaceae</taxon>
        <taxon>Tetragenococcus</taxon>
    </lineage>
</organism>
<reference evidence="7 8" key="1">
    <citation type="submission" date="2014-08" db="EMBL/GenBank/DDBJ databases">
        <title>Genome sequence of Tetragenococcus muriaticus.</title>
        <authorList>
            <person name="Chuea-nongthon C."/>
            <person name="Rodtong S."/>
            <person name="Yongsawatdigul J."/>
            <person name="Steele J.L."/>
            <person name="Liu X.-y."/>
            <person name="Speers J."/>
            <person name="Glasner J.D."/>
            <person name="Neeno-Eckwall E.C."/>
        </authorList>
    </citation>
    <scope>NUCLEOTIDE SEQUENCE [LARGE SCALE GENOMIC DNA]</scope>
    <source>
        <strain evidence="7 8">3MR10-3</strain>
    </source>
</reference>
<keyword evidence="5" id="KW-0694">RNA-binding</keyword>
<name>A0A091C023_9ENTE</name>
<dbReference type="Gene3D" id="1.20.58.560">
    <property type="match status" value="1"/>
</dbReference>
<evidence type="ECO:0000313" key="8">
    <source>
        <dbReference type="Proteomes" id="UP000029381"/>
    </source>
</evidence>
<dbReference type="GO" id="GO:0003723">
    <property type="term" value="F:RNA binding"/>
    <property type="evidence" value="ECO:0007669"/>
    <property type="project" value="UniProtKB-KW"/>
</dbReference>
<accession>A0A091C023</accession>
<feature type="domain" description="CCA-adding enzyme C-terminal" evidence="6">
    <location>
        <begin position="2"/>
        <end position="111"/>
    </location>
</feature>
<evidence type="ECO:0000256" key="4">
    <source>
        <dbReference type="ARBA" id="ARBA00022842"/>
    </source>
</evidence>
<evidence type="ECO:0000256" key="2">
    <source>
        <dbReference type="ARBA" id="ARBA00022695"/>
    </source>
</evidence>
<keyword evidence="7" id="KW-0808">Transferase</keyword>
<protein>
    <submittedName>
        <fullName evidence="7">tRNA nucleotidyltransferase</fullName>
    </submittedName>
</protein>
<keyword evidence="3" id="KW-0479">Metal-binding</keyword>
<dbReference type="GO" id="GO:0008033">
    <property type="term" value="P:tRNA processing"/>
    <property type="evidence" value="ECO:0007669"/>
    <property type="project" value="UniProtKB-KW"/>
</dbReference>
<gene>
    <name evidence="7" type="ORF">TMU3MR103_1703</name>
</gene>
<dbReference type="Proteomes" id="UP000029381">
    <property type="component" value="Unassembled WGS sequence"/>
</dbReference>
<dbReference type="PATRIC" id="fig|1302648.3.peg.1665"/>
<proteinExistence type="predicted"/>
<dbReference type="InterPro" id="IPR032810">
    <property type="entry name" value="CCA-adding_enz_C"/>
</dbReference>
<dbReference type="Gene3D" id="1.10.246.80">
    <property type="match status" value="1"/>
</dbReference>
<dbReference type="EMBL" id="JPVT01000179">
    <property type="protein sequence ID" value="KFN90080.1"/>
    <property type="molecule type" value="Genomic_DNA"/>
</dbReference>
<evidence type="ECO:0000259" key="6">
    <source>
        <dbReference type="Pfam" id="PF13735"/>
    </source>
</evidence>
<keyword evidence="4" id="KW-0460">Magnesium</keyword>
<sequence length="122" mass="13870">MIKTVQAVFYALQIRKQKEFSAELLYQLGEQQALLAEELLPFYGGEANLTKVHNDYQALPIHSLKDLAVDGNDLMNDLDKKPGPWLKEQLTCLESAVVCRQVANKKEDLLYMAEKKQMNSAQ</sequence>
<evidence type="ECO:0000256" key="3">
    <source>
        <dbReference type="ARBA" id="ARBA00022723"/>
    </source>
</evidence>
<evidence type="ECO:0000313" key="7">
    <source>
        <dbReference type="EMBL" id="KFN90080.1"/>
    </source>
</evidence>
<dbReference type="Pfam" id="PF13735">
    <property type="entry name" value="tRNA_NucTran2_2"/>
    <property type="match status" value="1"/>
</dbReference>
<dbReference type="GO" id="GO:0046872">
    <property type="term" value="F:metal ion binding"/>
    <property type="evidence" value="ECO:0007669"/>
    <property type="project" value="UniProtKB-KW"/>
</dbReference>